<dbReference type="Proteomes" id="UP000077752">
    <property type="component" value="Unassembled WGS sequence"/>
</dbReference>
<sequence length="92" mass="9951">MSYSLLIRRLQAPVAVEQMVFAGAKIVEGCRRRHAAEHIEGVHPACCDCCEIVRTRGALATFIFALGVGLDPADVAKCPLGEAEAFTFFPET</sequence>
<reference evidence="1 2" key="1">
    <citation type="submission" date="2016-03" db="EMBL/GenBank/DDBJ databases">
        <title>Draft Genome Assembly of Pseudomonas putida strain CBF10-2.</title>
        <authorList>
            <person name="Iyer R.S."/>
            <person name="Damania A."/>
        </authorList>
    </citation>
    <scope>NUCLEOTIDE SEQUENCE [LARGE SCALE GENOMIC DNA]</scope>
    <source>
        <strain evidence="1 2">CBF10-2</strain>
    </source>
</reference>
<comment type="caution">
    <text evidence="1">The sequence shown here is derived from an EMBL/GenBank/DDBJ whole genome shotgun (WGS) entry which is preliminary data.</text>
</comment>
<protein>
    <submittedName>
        <fullName evidence="1">Uncharacterized protein</fullName>
    </submittedName>
</protein>
<evidence type="ECO:0000313" key="2">
    <source>
        <dbReference type="Proteomes" id="UP000077752"/>
    </source>
</evidence>
<dbReference type="EMBL" id="LUCV01000017">
    <property type="protein sequence ID" value="OAI92698.1"/>
    <property type="molecule type" value="Genomic_DNA"/>
</dbReference>
<proteinExistence type="predicted"/>
<evidence type="ECO:0000313" key="1">
    <source>
        <dbReference type="EMBL" id="OAI92698.1"/>
    </source>
</evidence>
<gene>
    <name evidence="1" type="ORF">AYO28_18085</name>
</gene>
<organism evidence="1 2">
    <name type="scientific">Pseudomonas putida</name>
    <name type="common">Arthrobacter siderocapsulatus</name>
    <dbReference type="NCBI Taxonomy" id="303"/>
    <lineage>
        <taxon>Bacteria</taxon>
        <taxon>Pseudomonadati</taxon>
        <taxon>Pseudomonadota</taxon>
        <taxon>Gammaproteobacteria</taxon>
        <taxon>Pseudomonadales</taxon>
        <taxon>Pseudomonadaceae</taxon>
        <taxon>Pseudomonas</taxon>
    </lineage>
</organism>
<dbReference type="AlphaFoldDB" id="A0A177SNS3"/>
<name>A0A177SNS3_PSEPU</name>
<accession>A0A177SNS3</accession>